<evidence type="ECO:0000256" key="3">
    <source>
        <dbReference type="ARBA" id="ARBA00022801"/>
    </source>
</evidence>
<dbReference type="GO" id="GO:0004623">
    <property type="term" value="F:phospholipase A2 activity"/>
    <property type="evidence" value="ECO:0007669"/>
    <property type="project" value="TreeGrafter"/>
</dbReference>
<dbReference type="AlphaFoldDB" id="A0A3Q2UIJ4"/>
<dbReference type="Proteomes" id="UP000265000">
    <property type="component" value="Unplaced"/>
</dbReference>
<evidence type="ECO:0000313" key="7">
    <source>
        <dbReference type="Proteomes" id="UP000265000"/>
    </source>
</evidence>
<accession>A0A3Q2UIJ4</accession>
<evidence type="ECO:0000313" key="6">
    <source>
        <dbReference type="Ensembl" id="ENSFHEP00000030335.1"/>
    </source>
</evidence>
<keyword evidence="7" id="KW-1185">Reference proteome</keyword>
<dbReference type="GeneTree" id="ENSGT00940000162660"/>
<dbReference type="PANTHER" id="PTHR13943">
    <property type="entry name" value="HRAS-LIKE SUPPRESSOR - RELATED"/>
    <property type="match status" value="1"/>
</dbReference>
<dbReference type="GO" id="GO:0008970">
    <property type="term" value="F:phospholipase A1 activity"/>
    <property type="evidence" value="ECO:0007669"/>
    <property type="project" value="TreeGrafter"/>
</dbReference>
<evidence type="ECO:0000256" key="1">
    <source>
        <dbReference type="ARBA" id="ARBA00007824"/>
    </source>
</evidence>
<dbReference type="GO" id="GO:0070292">
    <property type="term" value="P:N-acylphosphatidylethanolamine metabolic process"/>
    <property type="evidence" value="ECO:0007669"/>
    <property type="project" value="TreeGrafter"/>
</dbReference>
<dbReference type="Pfam" id="PF04970">
    <property type="entry name" value="LRAT"/>
    <property type="match status" value="1"/>
</dbReference>
<keyword evidence="4" id="KW-0443">Lipid metabolism</keyword>
<proteinExistence type="inferred from homology"/>
<keyword evidence="2" id="KW-0808">Transferase</keyword>
<dbReference type="PANTHER" id="PTHR13943:SF31">
    <property type="entry name" value="PHOSPHOLIPASE A AND ACYLTRANSFERASE 3"/>
    <property type="match status" value="1"/>
</dbReference>
<organism evidence="6 7">
    <name type="scientific">Fundulus heteroclitus</name>
    <name type="common">Killifish</name>
    <name type="synonym">Mummichog</name>
    <dbReference type="NCBI Taxonomy" id="8078"/>
    <lineage>
        <taxon>Eukaryota</taxon>
        <taxon>Metazoa</taxon>
        <taxon>Chordata</taxon>
        <taxon>Craniata</taxon>
        <taxon>Vertebrata</taxon>
        <taxon>Euteleostomi</taxon>
        <taxon>Actinopterygii</taxon>
        <taxon>Neopterygii</taxon>
        <taxon>Teleostei</taxon>
        <taxon>Neoteleostei</taxon>
        <taxon>Acanthomorphata</taxon>
        <taxon>Ovalentaria</taxon>
        <taxon>Atherinomorphae</taxon>
        <taxon>Cyprinodontiformes</taxon>
        <taxon>Fundulidae</taxon>
        <taxon>Fundulus</taxon>
    </lineage>
</organism>
<dbReference type="Ensembl" id="ENSFHET00000032635.1">
    <property type="protein sequence ID" value="ENSFHEP00000030335.1"/>
    <property type="gene ID" value="ENSFHEG00000015588.1"/>
</dbReference>
<dbReference type="PROSITE" id="PS51934">
    <property type="entry name" value="LRAT"/>
    <property type="match status" value="1"/>
</dbReference>
<feature type="domain" description="LRAT" evidence="5">
    <location>
        <begin position="18"/>
        <end position="127"/>
    </location>
</feature>
<dbReference type="GO" id="GO:0005737">
    <property type="term" value="C:cytoplasm"/>
    <property type="evidence" value="ECO:0007669"/>
    <property type="project" value="TreeGrafter"/>
</dbReference>
<evidence type="ECO:0000256" key="4">
    <source>
        <dbReference type="ARBA" id="ARBA00023098"/>
    </source>
</evidence>
<evidence type="ECO:0000259" key="5">
    <source>
        <dbReference type="PROSITE" id="PS51934"/>
    </source>
</evidence>
<dbReference type="InterPro" id="IPR051496">
    <property type="entry name" value="H-rev107_PLA/AT"/>
</dbReference>
<reference evidence="6" key="1">
    <citation type="submission" date="2025-08" db="UniProtKB">
        <authorList>
            <consortium name="Ensembl"/>
        </authorList>
    </citation>
    <scope>IDENTIFICATION</scope>
</reference>
<reference evidence="6" key="2">
    <citation type="submission" date="2025-09" db="UniProtKB">
        <authorList>
            <consortium name="Ensembl"/>
        </authorList>
    </citation>
    <scope>IDENTIFICATION</scope>
</reference>
<keyword evidence="3" id="KW-0378">Hydrolase</keyword>
<protein>
    <recommendedName>
        <fullName evidence="5">LRAT domain-containing protein</fullName>
    </recommendedName>
</protein>
<sequence length="156" mass="17387">CGPQGLLCNKKQPKPGDLIEIFRSGYQHWAVYIGGGYVVHFVLNGDSTVPVQGGMGVVLKEKLEEVVGNNRWKINNYLDGKNKPQKVYAIVKQAVGFIGNQLHYNLATYNCKHFATELRYGKPVSQQVGQRRLKQSLPFIGMTCSLVGCPFSRTGW</sequence>
<dbReference type="GO" id="GO:0016410">
    <property type="term" value="F:N-acyltransferase activity"/>
    <property type="evidence" value="ECO:0007669"/>
    <property type="project" value="TreeGrafter"/>
</dbReference>
<dbReference type="InterPro" id="IPR007053">
    <property type="entry name" value="LRAT_dom"/>
</dbReference>
<evidence type="ECO:0000256" key="2">
    <source>
        <dbReference type="ARBA" id="ARBA00022679"/>
    </source>
</evidence>
<dbReference type="Gene3D" id="3.90.1720.10">
    <property type="entry name" value="endopeptidase domain like (from Nostoc punctiforme)"/>
    <property type="match status" value="1"/>
</dbReference>
<comment type="similarity">
    <text evidence="1">Belongs to the H-rev107 family.</text>
</comment>
<name>A0A3Q2UIJ4_FUNHE</name>